<evidence type="ECO:0000259" key="8">
    <source>
        <dbReference type="SMART" id="SM00986"/>
    </source>
</evidence>
<evidence type="ECO:0000256" key="4">
    <source>
        <dbReference type="ARBA" id="ARBA00022801"/>
    </source>
</evidence>
<reference evidence="10 11" key="2">
    <citation type="submission" date="2016-12" db="EMBL/GenBank/DDBJ databases">
        <title>Genome sequencing and description of Paenibacillus sp. nov. from high altitude lake in the Indian Trans- Himalayas.</title>
        <authorList>
            <person name="Kiran S."/>
            <person name="Swarnkar M.K."/>
            <person name="Rana A."/>
            <person name="Tewari R."/>
            <person name="Gulati A."/>
        </authorList>
    </citation>
    <scope>NUCLEOTIDE SEQUENCE [LARGE SCALE GENOMIC DNA]</scope>
    <source>
        <strain evidence="10 11">IHBB 9951</strain>
    </source>
</reference>
<dbReference type="GO" id="GO:0097506">
    <property type="term" value="F:deaminated base DNA N-glycosylase activity"/>
    <property type="evidence" value="ECO:0007669"/>
    <property type="project" value="UniProtKB-ARBA"/>
</dbReference>
<dbReference type="EMBL" id="MRVI01000001">
    <property type="protein sequence ID" value="OOC60732.1"/>
    <property type="molecule type" value="Genomic_DNA"/>
</dbReference>
<accession>A0A1B2DW70</accession>
<dbReference type="AlphaFoldDB" id="A0A1B2DW70"/>
<gene>
    <name evidence="10" type="ORF">BBD40_01865</name>
    <name evidence="9" type="ORF">BBD41_04805</name>
</gene>
<dbReference type="RefSeq" id="WP_077565309.1">
    <property type="nucleotide sequence ID" value="NZ_CP016809.1"/>
</dbReference>
<dbReference type="InterPro" id="IPR005122">
    <property type="entry name" value="Uracil-DNA_glycosylase-like"/>
</dbReference>
<sequence>MKDTQSAPVSPETIALCRSRLAHEPVEGFLLGRGAVPAKVMFVGEAPGATEIQEGKPFTGQAGREMDAYLERLGLSRSEVYITSTVRSRPFKERIITRASGERVISRSNRTPTKVEILAHAPILDEEIRWVRPQFLIPMGNIALHRLIGSHETVTSLHGKLIEGPVQQAAERDNPGAGYRFSLETYSIFPIFHPAAVLYNRKLSRIIESDLDILARILTE</sequence>
<dbReference type="GO" id="GO:0006281">
    <property type="term" value="P:DNA repair"/>
    <property type="evidence" value="ECO:0007669"/>
    <property type="project" value="UniProtKB-KW"/>
</dbReference>
<evidence type="ECO:0000256" key="6">
    <source>
        <dbReference type="ARBA" id="ARBA00023014"/>
    </source>
</evidence>
<dbReference type="Proteomes" id="UP000189059">
    <property type="component" value="Unassembled WGS sequence"/>
</dbReference>
<dbReference type="PANTHER" id="PTHR33693:SF1">
    <property type="entry name" value="TYPE-4 URACIL-DNA GLYCOSYLASE"/>
    <property type="match status" value="1"/>
</dbReference>
<dbReference type="InterPro" id="IPR036895">
    <property type="entry name" value="Uracil-DNA_glycosylase-like_sf"/>
</dbReference>
<keyword evidence="7" id="KW-0234">DNA repair</keyword>
<keyword evidence="2" id="KW-0479">Metal-binding</keyword>
<evidence type="ECO:0000256" key="3">
    <source>
        <dbReference type="ARBA" id="ARBA00022763"/>
    </source>
</evidence>
<name>A0A1B2DW70_9BACL</name>
<dbReference type="PANTHER" id="PTHR33693">
    <property type="entry name" value="TYPE-5 URACIL-DNA GLYCOSYLASE"/>
    <property type="match status" value="1"/>
</dbReference>
<keyword evidence="1" id="KW-0004">4Fe-4S</keyword>
<evidence type="ECO:0000256" key="5">
    <source>
        <dbReference type="ARBA" id="ARBA00023004"/>
    </source>
</evidence>
<evidence type="ECO:0000313" key="11">
    <source>
        <dbReference type="Proteomes" id="UP000189059"/>
    </source>
</evidence>
<dbReference type="Pfam" id="PF03167">
    <property type="entry name" value="UDG"/>
    <property type="match status" value="1"/>
</dbReference>
<evidence type="ECO:0000256" key="7">
    <source>
        <dbReference type="ARBA" id="ARBA00023204"/>
    </source>
</evidence>
<dbReference type="SMART" id="SM00987">
    <property type="entry name" value="UreE_C"/>
    <property type="match status" value="1"/>
</dbReference>
<proteinExistence type="predicted"/>
<keyword evidence="3" id="KW-0227">DNA damage</keyword>
<dbReference type="CDD" id="cd10030">
    <property type="entry name" value="UDG-F4_TTUDGA_SPO1dp_like"/>
    <property type="match status" value="1"/>
</dbReference>
<evidence type="ECO:0000313" key="10">
    <source>
        <dbReference type="EMBL" id="OOC60732.1"/>
    </source>
</evidence>
<dbReference type="SMART" id="SM00986">
    <property type="entry name" value="UDG"/>
    <property type="match status" value="1"/>
</dbReference>
<organism evidence="9">
    <name type="scientific">Paenibacillus ihbetae</name>
    <dbReference type="NCBI Taxonomy" id="1870820"/>
    <lineage>
        <taxon>Bacteria</taxon>
        <taxon>Bacillati</taxon>
        <taxon>Bacillota</taxon>
        <taxon>Bacilli</taxon>
        <taxon>Bacillales</taxon>
        <taxon>Paenibacillaceae</taxon>
        <taxon>Paenibacillus</taxon>
    </lineage>
</organism>
<protein>
    <submittedName>
        <fullName evidence="9">Uracil-DNA glycosylase</fullName>
    </submittedName>
</protein>
<evidence type="ECO:0000256" key="2">
    <source>
        <dbReference type="ARBA" id="ARBA00022723"/>
    </source>
</evidence>
<dbReference type="InterPro" id="IPR051536">
    <property type="entry name" value="UDG_Type-4/5"/>
</dbReference>
<keyword evidence="4" id="KW-0378">Hydrolase</keyword>
<dbReference type="SUPFAM" id="SSF52141">
    <property type="entry name" value="Uracil-DNA glycosylase-like"/>
    <property type="match status" value="1"/>
</dbReference>
<feature type="domain" description="Uracil-DNA glycosylase-like" evidence="8">
    <location>
        <begin position="31"/>
        <end position="212"/>
    </location>
</feature>
<keyword evidence="5" id="KW-0408">Iron</keyword>
<keyword evidence="6" id="KW-0411">Iron-sulfur</keyword>
<dbReference type="EMBL" id="CP016809">
    <property type="protein sequence ID" value="ANY71964.1"/>
    <property type="molecule type" value="Genomic_DNA"/>
</dbReference>
<dbReference type="GO" id="GO:0051539">
    <property type="term" value="F:4 iron, 4 sulfur cluster binding"/>
    <property type="evidence" value="ECO:0007669"/>
    <property type="project" value="UniProtKB-KW"/>
</dbReference>
<dbReference type="Gene3D" id="3.40.470.10">
    <property type="entry name" value="Uracil-DNA glycosylase-like domain"/>
    <property type="match status" value="1"/>
</dbReference>
<dbReference type="KEGG" id="pib:BBD41_04805"/>
<evidence type="ECO:0000313" key="9">
    <source>
        <dbReference type="EMBL" id="ANY71964.1"/>
    </source>
</evidence>
<dbReference type="OrthoDB" id="5290748at2"/>
<keyword evidence="11" id="KW-1185">Reference proteome</keyword>
<reference evidence="9" key="1">
    <citation type="submission" date="2016-08" db="EMBL/GenBank/DDBJ databases">
        <title>Complete Genome Seqeunce of Paenibacillus sp. nov. IHBB 9852 from high altitute lake of Indian trans-Himalayas.</title>
        <authorList>
            <person name="Kiran S."/>
            <person name="Swarnkar M.K."/>
            <person name="Rana A."/>
            <person name="Tewari R."/>
            <person name="Gulati A."/>
        </authorList>
    </citation>
    <scope>NUCLEOTIDE SEQUENCE [LARGE SCALE GENOMIC DNA]</scope>
    <source>
        <strain evidence="9">IHBB 9852</strain>
    </source>
</reference>
<evidence type="ECO:0000256" key="1">
    <source>
        <dbReference type="ARBA" id="ARBA00022485"/>
    </source>
</evidence>
<dbReference type="GO" id="GO:0046872">
    <property type="term" value="F:metal ion binding"/>
    <property type="evidence" value="ECO:0007669"/>
    <property type="project" value="UniProtKB-KW"/>
</dbReference>